<dbReference type="Pfam" id="PF00535">
    <property type="entry name" value="Glycos_transf_2"/>
    <property type="match status" value="1"/>
</dbReference>
<keyword evidence="3" id="KW-1185">Reference proteome</keyword>
<sequence>MNFAKSTLASAPLVSVVIPVYNVEQYISQALNSVLKQSYQNLEVVVVDDESPDGSIDLIHREFNDPRLRIVRQANTGLAGARNTGIRESKGELIAFLDSDDAWSLDKLQQHVDVMQANPKCGISFSASEFIDEQGRHLGRFQAPLKKHGFEPKDIFCRNPIGNGSAPVIRKDILQMIAYPTGLHKSSAHVPGQYFDESLKQSEDVDCWTRIALITDTQFEFIDKPLTYYRLNNGGLSADVEKQFSTWMFLLRKLETYSPDFAAEYGPVAKAFQYRYLARRCLLQGRAKDALVLMVRAFQTRPVALLTEFRKTIETLGLGLLLVALPQALQLRILNRLI</sequence>
<dbReference type="InParanoid" id="A0A395JKY2"/>
<accession>A0A395JKY2</accession>
<feature type="domain" description="Glycosyltransferase 2-like" evidence="1">
    <location>
        <begin position="15"/>
        <end position="173"/>
    </location>
</feature>
<keyword evidence="2" id="KW-0808">Transferase</keyword>
<protein>
    <submittedName>
        <fullName evidence="2">Glycosyl transferase family 2</fullName>
    </submittedName>
</protein>
<dbReference type="Gene3D" id="3.90.550.10">
    <property type="entry name" value="Spore Coat Polysaccharide Biosynthesis Protein SpsA, Chain A"/>
    <property type="match status" value="1"/>
</dbReference>
<dbReference type="InterPro" id="IPR029044">
    <property type="entry name" value="Nucleotide-diphossugar_trans"/>
</dbReference>
<dbReference type="AlphaFoldDB" id="A0A395JKY2"/>
<dbReference type="GO" id="GO:0016740">
    <property type="term" value="F:transferase activity"/>
    <property type="evidence" value="ECO:0007669"/>
    <property type="project" value="UniProtKB-KW"/>
</dbReference>
<dbReference type="EMBL" id="QNRT01000002">
    <property type="protein sequence ID" value="RBP51422.1"/>
    <property type="molecule type" value="Genomic_DNA"/>
</dbReference>
<comment type="caution">
    <text evidence="2">The sequence shown here is derived from an EMBL/GenBank/DDBJ whole genome shotgun (WGS) entry which is preliminary data.</text>
</comment>
<name>A0A395JKY2_9GAMM</name>
<dbReference type="Proteomes" id="UP000253083">
    <property type="component" value="Unassembled WGS sequence"/>
</dbReference>
<dbReference type="InterPro" id="IPR001173">
    <property type="entry name" value="Glyco_trans_2-like"/>
</dbReference>
<proteinExistence type="predicted"/>
<dbReference type="InterPro" id="IPR050834">
    <property type="entry name" value="Glycosyltransf_2"/>
</dbReference>
<reference evidence="2 3" key="1">
    <citation type="submission" date="2018-06" db="EMBL/GenBank/DDBJ databases">
        <title>Genomic Encyclopedia of Type Strains, Phase IV (KMG-IV): sequencing the most valuable type-strain genomes for metagenomic binning, comparative biology and taxonomic classification.</title>
        <authorList>
            <person name="Goeker M."/>
        </authorList>
    </citation>
    <scope>NUCLEOTIDE SEQUENCE [LARGE SCALE GENOMIC DNA]</scope>
    <source>
        <strain evidence="2 3">DSM 24032</strain>
    </source>
</reference>
<gene>
    <name evidence="2" type="ORF">DFR28_102849</name>
</gene>
<dbReference type="PANTHER" id="PTHR43685">
    <property type="entry name" value="GLYCOSYLTRANSFERASE"/>
    <property type="match status" value="1"/>
</dbReference>
<dbReference type="RefSeq" id="WP_113954192.1">
    <property type="nucleotide sequence ID" value="NZ_QNRT01000002.1"/>
</dbReference>
<dbReference type="CDD" id="cd00761">
    <property type="entry name" value="Glyco_tranf_GTA_type"/>
    <property type="match status" value="1"/>
</dbReference>
<dbReference type="OrthoDB" id="9805612at2"/>
<dbReference type="SUPFAM" id="SSF53448">
    <property type="entry name" value="Nucleotide-diphospho-sugar transferases"/>
    <property type="match status" value="1"/>
</dbReference>
<evidence type="ECO:0000259" key="1">
    <source>
        <dbReference type="Pfam" id="PF00535"/>
    </source>
</evidence>
<evidence type="ECO:0000313" key="3">
    <source>
        <dbReference type="Proteomes" id="UP000253083"/>
    </source>
</evidence>
<evidence type="ECO:0000313" key="2">
    <source>
        <dbReference type="EMBL" id="RBP51422.1"/>
    </source>
</evidence>
<organism evidence="2 3">
    <name type="scientific">Arenicella xantha</name>
    <dbReference type="NCBI Taxonomy" id="644221"/>
    <lineage>
        <taxon>Bacteria</taxon>
        <taxon>Pseudomonadati</taxon>
        <taxon>Pseudomonadota</taxon>
        <taxon>Gammaproteobacteria</taxon>
        <taxon>Arenicellales</taxon>
        <taxon>Arenicellaceae</taxon>
        <taxon>Arenicella</taxon>
    </lineage>
</organism>
<dbReference type="PANTHER" id="PTHR43685:SF2">
    <property type="entry name" value="GLYCOSYLTRANSFERASE 2-LIKE DOMAIN-CONTAINING PROTEIN"/>
    <property type="match status" value="1"/>
</dbReference>